<comment type="similarity">
    <text evidence="5">Belongs to the bacterial ribosomal protein bL25 family. CTC subfamily.</text>
</comment>
<evidence type="ECO:0000256" key="2">
    <source>
        <dbReference type="ARBA" id="ARBA00022884"/>
    </source>
</evidence>
<dbReference type="InterPro" id="IPR001021">
    <property type="entry name" value="Ribosomal_bL25_long"/>
</dbReference>
<name>A0A367Z0P8_9ACTN</name>
<dbReference type="Pfam" id="PF01386">
    <property type="entry name" value="Ribosomal_L25p"/>
    <property type="match status" value="1"/>
</dbReference>
<comment type="subunit">
    <text evidence="5">Part of the 50S ribosomal subunit; part of the 5S rRNA/L5/L18/L25 subcomplex. Contacts the 5S rRNA. Binds to the 5S rRNA independently of L5 and L18.</text>
</comment>
<dbReference type="AlphaFoldDB" id="A0A367Z0P8"/>
<dbReference type="PANTHER" id="PTHR33284">
    <property type="entry name" value="RIBOSOMAL PROTEIN L25/GLN-TRNA SYNTHETASE, ANTI-CODON-BINDING DOMAIN-CONTAINING PROTEIN"/>
    <property type="match status" value="1"/>
</dbReference>
<dbReference type="GO" id="GO:0008097">
    <property type="term" value="F:5S rRNA binding"/>
    <property type="evidence" value="ECO:0007669"/>
    <property type="project" value="InterPro"/>
</dbReference>
<dbReference type="InterPro" id="IPR037121">
    <property type="entry name" value="Ribosomal_bL25_C"/>
</dbReference>
<dbReference type="SUPFAM" id="SSF50715">
    <property type="entry name" value="Ribosomal protein L25-like"/>
    <property type="match status" value="1"/>
</dbReference>
<dbReference type="HAMAP" id="MF_01334">
    <property type="entry name" value="Ribosomal_bL25_CTC"/>
    <property type="match status" value="1"/>
</dbReference>
<dbReference type="GO" id="GO:0003735">
    <property type="term" value="F:structural constituent of ribosome"/>
    <property type="evidence" value="ECO:0007669"/>
    <property type="project" value="InterPro"/>
</dbReference>
<dbReference type="InterPro" id="IPR020056">
    <property type="entry name" value="Rbsml_bL25/Gln-tRNA_synth_N"/>
</dbReference>
<keyword evidence="10" id="KW-1185">Reference proteome</keyword>
<sequence length="219" mass="22723">MSEIKLQAELRTEFGKGAARRIRRADRVPAVIYGHGTDPVHISLPGHETLLALRNANALMSVDIEGRNELVLAKQVQRDPIKGFLEHVDLVVVRRGEKVSVEVPVQVVGEAGPDTLVVLDATVIGVQAPATHIPDAVEVSVEGLAAGTQVLASDLTLPGDVTLDVDPDLLIVNITGAPTTAQVEAELAGAEADAGIEPSVGEEAETAGATAEGGSSQES</sequence>
<feature type="domain" description="Large ribosomal subunit protein bL25 beta" evidence="8">
    <location>
        <begin position="98"/>
        <end position="176"/>
    </location>
</feature>
<dbReference type="InterPro" id="IPR020930">
    <property type="entry name" value="Ribosomal_uL5_bac-type"/>
</dbReference>
<keyword evidence="1 5" id="KW-0699">rRNA-binding</keyword>
<gene>
    <name evidence="5" type="primary">rplY</name>
    <name evidence="5" type="synonym">ctc</name>
    <name evidence="9" type="ORF">DT076_05135</name>
</gene>
<dbReference type="InterPro" id="IPR020057">
    <property type="entry name" value="Ribosomal_bL25_b-dom"/>
</dbReference>
<reference evidence="9 10" key="1">
    <citation type="submission" date="2018-07" db="EMBL/GenBank/DDBJ databases">
        <title>Desertimonas flava gen. nov. sp. nov.</title>
        <authorList>
            <person name="Liu S."/>
        </authorList>
    </citation>
    <scope>NUCLEOTIDE SEQUENCE [LARGE SCALE GENOMIC DNA]</scope>
    <source>
        <strain evidence="9 10">16Sb5-5</strain>
    </source>
</reference>
<dbReference type="PANTHER" id="PTHR33284:SF1">
    <property type="entry name" value="RIBOSOMAL PROTEIN L25_GLN-TRNA SYNTHETASE, ANTI-CODON-BINDING DOMAIN-CONTAINING PROTEIN"/>
    <property type="match status" value="1"/>
</dbReference>
<dbReference type="GO" id="GO:0006412">
    <property type="term" value="P:translation"/>
    <property type="evidence" value="ECO:0007669"/>
    <property type="project" value="UniProtKB-UniRule"/>
</dbReference>
<evidence type="ECO:0000313" key="10">
    <source>
        <dbReference type="Proteomes" id="UP000252770"/>
    </source>
</evidence>
<comment type="caution">
    <text evidence="9">The sequence shown here is derived from an EMBL/GenBank/DDBJ whole genome shotgun (WGS) entry which is preliminary data.</text>
</comment>
<dbReference type="Proteomes" id="UP000252770">
    <property type="component" value="Unassembled WGS sequence"/>
</dbReference>
<dbReference type="GO" id="GO:0022625">
    <property type="term" value="C:cytosolic large ribosomal subunit"/>
    <property type="evidence" value="ECO:0007669"/>
    <property type="project" value="TreeGrafter"/>
</dbReference>
<feature type="compositionally biased region" description="Low complexity" evidence="6">
    <location>
        <begin position="206"/>
        <end position="219"/>
    </location>
</feature>
<feature type="domain" description="Large ribosomal subunit protein bL25 L25" evidence="7">
    <location>
        <begin position="6"/>
        <end position="90"/>
    </location>
</feature>
<dbReference type="EMBL" id="QOUI01000002">
    <property type="protein sequence ID" value="RCK70781.1"/>
    <property type="molecule type" value="Genomic_DNA"/>
</dbReference>
<dbReference type="Pfam" id="PF14693">
    <property type="entry name" value="Ribosomal_TL5_C"/>
    <property type="match status" value="1"/>
</dbReference>
<evidence type="ECO:0000256" key="3">
    <source>
        <dbReference type="ARBA" id="ARBA00022980"/>
    </source>
</evidence>
<evidence type="ECO:0000313" key="9">
    <source>
        <dbReference type="EMBL" id="RCK70781.1"/>
    </source>
</evidence>
<proteinExistence type="inferred from homology"/>
<keyword evidence="2 5" id="KW-0694">RNA-binding</keyword>
<keyword evidence="4 5" id="KW-0687">Ribonucleoprotein</keyword>
<evidence type="ECO:0000259" key="7">
    <source>
        <dbReference type="Pfam" id="PF01386"/>
    </source>
</evidence>
<protein>
    <recommendedName>
        <fullName evidence="5">Large ribosomal subunit protein bL25</fullName>
    </recommendedName>
    <alternativeName>
        <fullName evidence="5">General stress protein CTC</fullName>
    </alternativeName>
</protein>
<dbReference type="NCBIfam" id="TIGR00731">
    <property type="entry name" value="bL25_bact_ctc"/>
    <property type="match status" value="1"/>
</dbReference>
<evidence type="ECO:0000256" key="4">
    <source>
        <dbReference type="ARBA" id="ARBA00023274"/>
    </source>
</evidence>
<dbReference type="InterPro" id="IPR029751">
    <property type="entry name" value="Ribosomal_L25_dom"/>
</dbReference>
<evidence type="ECO:0000256" key="5">
    <source>
        <dbReference type="HAMAP-Rule" id="MF_01334"/>
    </source>
</evidence>
<dbReference type="InterPro" id="IPR011035">
    <property type="entry name" value="Ribosomal_bL25/Gln-tRNA_synth"/>
</dbReference>
<accession>A0A367Z0P8</accession>
<evidence type="ECO:0000259" key="8">
    <source>
        <dbReference type="Pfam" id="PF14693"/>
    </source>
</evidence>
<dbReference type="RefSeq" id="WP_114125551.1">
    <property type="nucleotide sequence ID" value="NZ_QOUI01000002.1"/>
</dbReference>
<feature type="region of interest" description="Disordered" evidence="6">
    <location>
        <begin position="187"/>
        <end position="219"/>
    </location>
</feature>
<dbReference type="CDD" id="cd00495">
    <property type="entry name" value="Ribosomal_L25_TL5_CTC"/>
    <property type="match status" value="1"/>
</dbReference>
<evidence type="ECO:0000256" key="1">
    <source>
        <dbReference type="ARBA" id="ARBA00022730"/>
    </source>
</evidence>
<comment type="function">
    <text evidence="5">This is one of the proteins that binds to the 5S RNA in the ribosome where it forms part of the central protuberance.</text>
</comment>
<keyword evidence="3 5" id="KW-0689">Ribosomal protein</keyword>
<evidence type="ECO:0000256" key="6">
    <source>
        <dbReference type="SAM" id="MobiDB-lite"/>
    </source>
</evidence>
<dbReference type="Gene3D" id="2.40.240.10">
    <property type="entry name" value="Ribosomal Protein L25, Chain P"/>
    <property type="match status" value="1"/>
</dbReference>
<feature type="compositionally biased region" description="Low complexity" evidence="6">
    <location>
        <begin position="187"/>
        <end position="197"/>
    </location>
</feature>
<dbReference type="Gene3D" id="2.170.120.20">
    <property type="entry name" value="Ribosomal protein L25, beta domain"/>
    <property type="match status" value="1"/>
</dbReference>
<dbReference type="NCBIfam" id="NF004131">
    <property type="entry name" value="PRK05618.2-1"/>
    <property type="match status" value="1"/>
</dbReference>
<organism evidence="9 10">
    <name type="scientific">Desertihabitans brevis</name>
    <dbReference type="NCBI Taxonomy" id="2268447"/>
    <lineage>
        <taxon>Bacteria</taxon>
        <taxon>Bacillati</taxon>
        <taxon>Actinomycetota</taxon>
        <taxon>Actinomycetes</taxon>
        <taxon>Propionibacteriales</taxon>
        <taxon>Propionibacteriaceae</taxon>
        <taxon>Desertihabitans</taxon>
    </lineage>
</organism>